<dbReference type="OrthoDB" id="2143991at2"/>
<organism evidence="2 3">
    <name type="scientific">Vagococcus fessus</name>
    <dbReference type="NCBI Taxonomy" id="120370"/>
    <lineage>
        <taxon>Bacteria</taxon>
        <taxon>Bacillati</taxon>
        <taxon>Bacillota</taxon>
        <taxon>Bacilli</taxon>
        <taxon>Lactobacillales</taxon>
        <taxon>Enterococcaceae</taxon>
        <taxon>Vagococcus</taxon>
    </lineage>
</organism>
<keyword evidence="3" id="KW-1185">Reference proteome</keyword>
<feature type="domain" description="Mga helix-turn-helix" evidence="1">
    <location>
        <begin position="99"/>
        <end position="178"/>
    </location>
</feature>
<comment type="caution">
    <text evidence="2">The sequence shown here is derived from an EMBL/GenBank/DDBJ whole genome shotgun (WGS) entry which is preliminary data.</text>
</comment>
<sequence length="500" mass="57830">MHIFYSINIVYYLYKLFEDDTMLNLLTQNNQDKLTLLDFLENNIDTIIPLWQLEELLNLSTFKTSNTIEELSDELSRFSSGTIKLLPNKNVTAYGITNELINKFKLYYLKLSPLFKIYMFFYNGDHNFPLKIKEIGISQASAYKLTKKLNQQLDPFTIKIYNQKLTGSERSIRLKTFELLLFFFKGIESPFDKSILKSAHLLIHALVKLLDIPSSNSMKLKLEYFISVSLIRIKQGFVIEPADTLTFKKGTSCSSDRLYSILFSTFKQLFPALSEQETHMEVLYLIEFIVAESLFTDSSTLEGFTMSSKLTTQTSGFISHMRSACNSEEVFQLAEAKLTQETSASFLKHTLFNYHTDSFNNDLINQQFTELYVTESQLISEFILAQNNQNELPSESFSLFYDLLFLIVTHVPDNAFQLPLHICVDFSRSLTYSKHIKNKISAFDALKVIFDDEVTDDTNLYVSDFANYQINTPQIIWKDPPSINDWRLFGDTLIDIRKGM</sequence>
<dbReference type="EMBL" id="NGJY01000002">
    <property type="protein sequence ID" value="RSU03526.1"/>
    <property type="molecule type" value="Genomic_DNA"/>
</dbReference>
<proteinExistence type="predicted"/>
<reference evidence="2 3" key="1">
    <citation type="submission" date="2017-05" db="EMBL/GenBank/DDBJ databases">
        <title>Vagococcus spp. assemblies.</title>
        <authorList>
            <person name="Gulvik C.A."/>
        </authorList>
    </citation>
    <scope>NUCLEOTIDE SEQUENCE [LARGE SCALE GENOMIC DNA]</scope>
    <source>
        <strain evidence="2 3">CCUG 41755</strain>
    </source>
</reference>
<dbReference type="Proteomes" id="UP000287101">
    <property type="component" value="Unassembled WGS sequence"/>
</dbReference>
<evidence type="ECO:0000313" key="2">
    <source>
        <dbReference type="EMBL" id="RSU03526.1"/>
    </source>
</evidence>
<evidence type="ECO:0000313" key="3">
    <source>
        <dbReference type="Proteomes" id="UP000287101"/>
    </source>
</evidence>
<gene>
    <name evidence="2" type="ORF">CBF31_07385</name>
</gene>
<accession>A0A430A8T9</accession>
<evidence type="ECO:0000259" key="1">
    <source>
        <dbReference type="Pfam" id="PF05043"/>
    </source>
</evidence>
<name>A0A430A8T9_9ENTE</name>
<dbReference type="Pfam" id="PF05043">
    <property type="entry name" value="Mga"/>
    <property type="match status" value="1"/>
</dbReference>
<protein>
    <recommendedName>
        <fullName evidence="1">Mga helix-turn-helix domain-containing protein</fullName>
    </recommendedName>
</protein>
<dbReference type="InterPro" id="IPR007737">
    <property type="entry name" value="Mga_HTH"/>
</dbReference>
<dbReference type="AlphaFoldDB" id="A0A430A8T9"/>